<evidence type="ECO:0000313" key="2">
    <source>
        <dbReference type="Proteomes" id="UP001066276"/>
    </source>
</evidence>
<reference evidence="1" key="1">
    <citation type="journal article" date="2022" name="bioRxiv">
        <title>Sequencing and chromosome-scale assembly of the giantPleurodeles waltlgenome.</title>
        <authorList>
            <person name="Brown T."/>
            <person name="Elewa A."/>
            <person name="Iarovenko S."/>
            <person name="Subramanian E."/>
            <person name="Araus A.J."/>
            <person name="Petzold A."/>
            <person name="Susuki M."/>
            <person name="Suzuki K.-i.T."/>
            <person name="Hayashi T."/>
            <person name="Toyoda A."/>
            <person name="Oliveira C."/>
            <person name="Osipova E."/>
            <person name="Leigh N.D."/>
            <person name="Simon A."/>
            <person name="Yun M.H."/>
        </authorList>
    </citation>
    <scope>NUCLEOTIDE SEQUENCE</scope>
    <source>
        <strain evidence="1">20211129_DDA</strain>
        <tissue evidence="1">Liver</tissue>
    </source>
</reference>
<gene>
    <name evidence="1" type="ORF">NDU88_004511</name>
</gene>
<dbReference type="Proteomes" id="UP001066276">
    <property type="component" value="Chromosome 1_1"/>
</dbReference>
<comment type="caution">
    <text evidence="1">The sequence shown here is derived from an EMBL/GenBank/DDBJ whole genome shotgun (WGS) entry which is preliminary data.</text>
</comment>
<dbReference type="EMBL" id="JANPWB010000001">
    <property type="protein sequence ID" value="KAJ1216913.1"/>
    <property type="molecule type" value="Genomic_DNA"/>
</dbReference>
<name>A0AAV7WUW2_PLEWA</name>
<evidence type="ECO:0000313" key="1">
    <source>
        <dbReference type="EMBL" id="KAJ1216913.1"/>
    </source>
</evidence>
<accession>A0AAV7WUW2</accession>
<protein>
    <submittedName>
        <fullName evidence="1">Uncharacterized protein</fullName>
    </submittedName>
</protein>
<sequence length="115" mass="12816">MNGLAMLCNPASVLKHRNERGPCESWTGALIAAALNARQCHINQAPAATSVRRETSQHSPKSIFAMAMKQSQATLFNVSFPRAPIRSLNCRILSKCALRAFVRAWILFHRKEGRK</sequence>
<organism evidence="1 2">
    <name type="scientific">Pleurodeles waltl</name>
    <name type="common">Iberian ribbed newt</name>
    <dbReference type="NCBI Taxonomy" id="8319"/>
    <lineage>
        <taxon>Eukaryota</taxon>
        <taxon>Metazoa</taxon>
        <taxon>Chordata</taxon>
        <taxon>Craniata</taxon>
        <taxon>Vertebrata</taxon>
        <taxon>Euteleostomi</taxon>
        <taxon>Amphibia</taxon>
        <taxon>Batrachia</taxon>
        <taxon>Caudata</taxon>
        <taxon>Salamandroidea</taxon>
        <taxon>Salamandridae</taxon>
        <taxon>Pleurodelinae</taxon>
        <taxon>Pleurodeles</taxon>
    </lineage>
</organism>
<keyword evidence="2" id="KW-1185">Reference proteome</keyword>
<proteinExistence type="predicted"/>
<dbReference type="AlphaFoldDB" id="A0AAV7WUW2"/>